<reference evidence="3" key="1">
    <citation type="submission" date="2019-10" db="EMBL/GenBank/DDBJ databases">
        <authorList>
            <person name="Zhang R."/>
            <person name="Pan Y."/>
            <person name="Wang J."/>
            <person name="Ma R."/>
            <person name="Yu S."/>
        </authorList>
    </citation>
    <scope>NUCLEOTIDE SEQUENCE</scope>
    <source>
        <strain evidence="3">LA-IB0</strain>
        <tissue evidence="3">Leaf</tissue>
    </source>
</reference>
<dbReference type="SUPFAM" id="SSF55961">
    <property type="entry name" value="Bet v1-like"/>
    <property type="match status" value="1"/>
</dbReference>
<comment type="caution">
    <text evidence="3">The sequence shown here is derived from an EMBL/GenBank/DDBJ whole genome shotgun (WGS) entry which is preliminary data.</text>
</comment>
<dbReference type="PANTHER" id="PTHR31338:SF16">
    <property type="entry name" value="POLYKETIDE CYCLASE_DEHYDRASE AND LIPID TRANSPORT SUPERFAMILY PROTEIN"/>
    <property type="match status" value="1"/>
</dbReference>
<dbReference type="CDD" id="cd07816">
    <property type="entry name" value="Bet_v1-like"/>
    <property type="match status" value="1"/>
</dbReference>
<dbReference type="Pfam" id="PF00407">
    <property type="entry name" value="Bet_v_1"/>
    <property type="match status" value="1"/>
</dbReference>
<dbReference type="Proteomes" id="UP000826271">
    <property type="component" value="Unassembled WGS sequence"/>
</dbReference>
<evidence type="ECO:0000313" key="3">
    <source>
        <dbReference type="EMBL" id="KAG8384177.1"/>
    </source>
</evidence>
<comment type="similarity">
    <text evidence="1">Belongs to the MLP family.</text>
</comment>
<protein>
    <recommendedName>
        <fullName evidence="2">Bet v I/Major latex protein domain-containing protein</fullName>
    </recommendedName>
</protein>
<organism evidence="3 4">
    <name type="scientific">Buddleja alternifolia</name>
    <dbReference type="NCBI Taxonomy" id="168488"/>
    <lineage>
        <taxon>Eukaryota</taxon>
        <taxon>Viridiplantae</taxon>
        <taxon>Streptophyta</taxon>
        <taxon>Embryophyta</taxon>
        <taxon>Tracheophyta</taxon>
        <taxon>Spermatophyta</taxon>
        <taxon>Magnoliopsida</taxon>
        <taxon>eudicotyledons</taxon>
        <taxon>Gunneridae</taxon>
        <taxon>Pentapetalae</taxon>
        <taxon>asterids</taxon>
        <taxon>lamiids</taxon>
        <taxon>Lamiales</taxon>
        <taxon>Scrophulariaceae</taxon>
        <taxon>Buddlejeae</taxon>
        <taxon>Buddleja</taxon>
    </lineage>
</organism>
<feature type="domain" description="Bet v I/Major latex protein" evidence="2">
    <location>
        <begin position="2"/>
        <end position="162"/>
    </location>
</feature>
<sequence length="162" mass="17981">MAQIDTLVASTEISSPADKLYEFFRNDMSELVNIIPGSFKSAELIQGGEGSVGSVKLWTYDLDLNMSKPDINKNSAERGISLSVKLETEVINDVERSITFKAIEGDVLLLYKNYKFTIDVSDGSVQWTIQYEKAFLLAPPPDAYAAFGIMTSKLVDLYLLSH</sequence>
<proteinExistence type="inferred from homology"/>
<dbReference type="InterPro" id="IPR000916">
    <property type="entry name" value="Bet_v_I/MLP"/>
</dbReference>
<accession>A0AAV6XTZ0</accession>
<dbReference type="Gene3D" id="3.30.530.20">
    <property type="match status" value="1"/>
</dbReference>
<dbReference type="AlphaFoldDB" id="A0AAV6XTZ0"/>
<dbReference type="SMART" id="SM01037">
    <property type="entry name" value="Bet_v_1"/>
    <property type="match status" value="1"/>
</dbReference>
<dbReference type="InterPro" id="IPR023393">
    <property type="entry name" value="START-like_dom_sf"/>
</dbReference>
<evidence type="ECO:0000313" key="4">
    <source>
        <dbReference type="Proteomes" id="UP000826271"/>
    </source>
</evidence>
<name>A0AAV6XTZ0_9LAMI</name>
<dbReference type="InterPro" id="IPR052006">
    <property type="entry name" value="MLP-like"/>
</dbReference>
<evidence type="ECO:0000256" key="1">
    <source>
        <dbReference type="ARBA" id="ARBA00038242"/>
    </source>
</evidence>
<dbReference type="EMBL" id="WHWC01000004">
    <property type="protein sequence ID" value="KAG8384177.1"/>
    <property type="molecule type" value="Genomic_DNA"/>
</dbReference>
<dbReference type="PANTHER" id="PTHR31338">
    <property type="entry name" value="POLYKETIDE CYCLASE/DEHYDRASE AND LIPID TRANSPORT SUPERFAMILY PROTEIN"/>
    <property type="match status" value="1"/>
</dbReference>
<gene>
    <name evidence="3" type="ORF">BUALT_Bualt04G0091000</name>
</gene>
<dbReference type="GO" id="GO:0006952">
    <property type="term" value="P:defense response"/>
    <property type="evidence" value="ECO:0007669"/>
    <property type="project" value="InterPro"/>
</dbReference>
<keyword evidence="4" id="KW-1185">Reference proteome</keyword>
<evidence type="ECO:0000259" key="2">
    <source>
        <dbReference type="SMART" id="SM01037"/>
    </source>
</evidence>